<evidence type="ECO:0000256" key="2">
    <source>
        <dbReference type="ARBA" id="ARBA00004401"/>
    </source>
</evidence>
<dbReference type="OrthoDB" id="9815782at2"/>
<evidence type="ECO:0000256" key="3">
    <source>
        <dbReference type="ARBA" id="ARBA00009370"/>
    </source>
</evidence>
<dbReference type="SUPFAM" id="SSF51306">
    <property type="entry name" value="LexA/Signal peptidase"/>
    <property type="match status" value="1"/>
</dbReference>
<reference evidence="9 10" key="1">
    <citation type="journal article" date="2009" name="Stand. Genomic Sci.">
        <title>Complete genome sequence of Stackebrandtia nassauensis type strain (LLR-40K-21).</title>
        <authorList>
            <person name="Munk C."/>
            <person name="Lapidus A."/>
            <person name="Copeland A."/>
            <person name="Jando M."/>
            <person name="Mayilraj S."/>
            <person name="Glavina Del Rio T."/>
            <person name="Nolan M."/>
            <person name="Chen F."/>
            <person name="Lucas S."/>
            <person name="Tice H."/>
            <person name="Cheng J.F."/>
            <person name="Han C."/>
            <person name="Detter J.C."/>
            <person name="Bruce D."/>
            <person name="Goodwin L."/>
            <person name="Chain P."/>
            <person name="Pitluck S."/>
            <person name="Goker M."/>
            <person name="Ovchinikova G."/>
            <person name="Pati A."/>
            <person name="Ivanova N."/>
            <person name="Mavromatis K."/>
            <person name="Chen A."/>
            <person name="Palaniappan K."/>
            <person name="Land M."/>
            <person name="Hauser L."/>
            <person name="Chang Y.J."/>
            <person name="Jeffries C.D."/>
            <person name="Bristow J."/>
            <person name="Eisen J.A."/>
            <person name="Markowitz V."/>
            <person name="Hugenholtz P."/>
            <person name="Kyrpides N.C."/>
            <person name="Klenk H.P."/>
        </authorList>
    </citation>
    <scope>NUCLEOTIDE SEQUENCE [LARGE SCALE GENOMIC DNA]</scope>
    <source>
        <strain evidence="10">DSM 44728 / CIP 108903 / NRRL B-16338 / NBRC 102104 / LLR-40K-21</strain>
    </source>
</reference>
<dbReference type="EC" id="3.4.21.89" evidence="4 7"/>
<keyword evidence="5 7" id="KW-0378">Hydrolase</keyword>
<dbReference type="HOGENOM" id="CLU_028723_0_0_11"/>
<evidence type="ECO:0000256" key="7">
    <source>
        <dbReference type="RuleBase" id="RU362042"/>
    </source>
</evidence>
<dbReference type="PANTHER" id="PTHR43390">
    <property type="entry name" value="SIGNAL PEPTIDASE I"/>
    <property type="match status" value="1"/>
</dbReference>
<dbReference type="InterPro" id="IPR019533">
    <property type="entry name" value="Peptidase_S26"/>
</dbReference>
<evidence type="ECO:0000313" key="10">
    <source>
        <dbReference type="Proteomes" id="UP000000844"/>
    </source>
</evidence>
<evidence type="ECO:0000313" key="9">
    <source>
        <dbReference type="EMBL" id="ADD41879.1"/>
    </source>
</evidence>
<feature type="active site" evidence="6">
    <location>
        <position position="116"/>
    </location>
</feature>
<dbReference type="KEGG" id="sna:Snas_2187"/>
<dbReference type="CDD" id="cd06530">
    <property type="entry name" value="S26_SPase_I"/>
    <property type="match status" value="1"/>
</dbReference>
<dbReference type="Pfam" id="PF10502">
    <property type="entry name" value="Peptidase_S26"/>
    <property type="match status" value="1"/>
</dbReference>
<dbReference type="InterPro" id="IPR019757">
    <property type="entry name" value="Pept_S26A_signal_pept_1_Lys-AS"/>
</dbReference>
<keyword evidence="7" id="KW-0812">Transmembrane</keyword>
<protein>
    <recommendedName>
        <fullName evidence="4 7">Signal peptidase I</fullName>
        <ecNumber evidence="4 7">3.4.21.89</ecNumber>
    </recommendedName>
</protein>
<evidence type="ECO:0000256" key="4">
    <source>
        <dbReference type="ARBA" id="ARBA00013208"/>
    </source>
</evidence>
<keyword evidence="10" id="KW-1185">Reference proteome</keyword>
<gene>
    <name evidence="9" type="ordered locus">Snas_2187</name>
</gene>
<dbReference type="PANTHER" id="PTHR43390:SF1">
    <property type="entry name" value="CHLOROPLAST PROCESSING PEPTIDASE"/>
    <property type="match status" value="1"/>
</dbReference>
<dbReference type="InterPro" id="IPR036286">
    <property type="entry name" value="LexA/Signal_pep-like_sf"/>
</dbReference>
<dbReference type="AlphaFoldDB" id="D3Q212"/>
<dbReference type="GO" id="GO:0004252">
    <property type="term" value="F:serine-type endopeptidase activity"/>
    <property type="evidence" value="ECO:0007669"/>
    <property type="project" value="InterPro"/>
</dbReference>
<feature type="active site" evidence="6">
    <location>
        <position position="68"/>
    </location>
</feature>
<evidence type="ECO:0000256" key="5">
    <source>
        <dbReference type="ARBA" id="ARBA00022801"/>
    </source>
</evidence>
<dbReference type="PROSITE" id="PS00760">
    <property type="entry name" value="SPASE_I_2"/>
    <property type="match status" value="1"/>
</dbReference>
<evidence type="ECO:0000256" key="1">
    <source>
        <dbReference type="ARBA" id="ARBA00000677"/>
    </source>
</evidence>
<accession>D3Q212</accession>
<dbReference type="RefSeq" id="WP_013017450.1">
    <property type="nucleotide sequence ID" value="NC_013947.1"/>
</dbReference>
<dbReference type="InterPro" id="IPR000223">
    <property type="entry name" value="Pept_S26A_signal_pept_1"/>
</dbReference>
<keyword evidence="7" id="KW-1133">Transmembrane helix</keyword>
<dbReference type="Proteomes" id="UP000000844">
    <property type="component" value="Chromosome"/>
</dbReference>
<comment type="catalytic activity">
    <reaction evidence="1 7">
        <text>Cleavage of hydrophobic, N-terminal signal or leader sequences from secreted and periplasmic proteins.</text>
        <dbReference type="EC" id="3.4.21.89"/>
    </reaction>
</comment>
<dbReference type="GO" id="GO:0006465">
    <property type="term" value="P:signal peptide processing"/>
    <property type="evidence" value="ECO:0007669"/>
    <property type="project" value="InterPro"/>
</dbReference>
<dbReference type="MEROPS" id="S26.025"/>
<comment type="subcellular location">
    <subcellularLocation>
        <location evidence="2">Cell membrane</location>
        <topology evidence="2">Single-pass type II membrane protein</topology>
    </subcellularLocation>
    <subcellularLocation>
        <location evidence="7">Membrane</location>
        <topology evidence="7">Single-pass type II membrane protein</topology>
    </subcellularLocation>
</comment>
<dbReference type="EMBL" id="CP001778">
    <property type="protein sequence ID" value="ADD41879.1"/>
    <property type="molecule type" value="Genomic_DNA"/>
</dbReference>
<comment type="similarity">
    <text evidence="3 7">Belongs to the peptidase S26 family.</text>
</comment>
<evidence type="ECO:0000259" key="8">
    <source>
        <dbReference type="Pfam" id="PF10502"/>
    </source>
</evidence>
<feature type="transmembrane region" description="Helical" evidence="7">
    <location>
        <begin position="42"/>
        <end position="64"/>
    </location>
</feature>
<keyword evidence="7" id="KW-0645">Protease</keyword>
<dbReference type="GO" id="GO:0005886">
    <property type="term" value="C:plasma membrane"/>
    <property type="evidence" value="ECO:0007669"/>
    <property type="project" value="UniProtKB-SubCell"/>
</dbReference>
<feature type="domain" description="Peptidase S26" evidence="8">
    <location>
        <begin position="38"/>
        <end position="219"/>
    </location>
</feature>
<dbReference type="STRING" id="446470.Snas_2187"/>
<dbReference type="eggNOG" id="COG0681">
    <property type="taxonomic scope" value="Bacteria"/>
</dbReference>
<proteinExistence type="inferred from homology"/>
<dbReference type="NCBIfam" id="TIGR02227">
    <property type="entry name" value="sigpep_I_bact"/>
    <property type="match status" value="1"/>
</dbReference>
<dbReference type="Gene3D" id="2.10.109.10">
    <property type="entry name" value="Umud Fragment, subunit A"/>
    <property type="match status" value="1"/>
</dbReference>
<dbReference type="GO" id="GO:0009003">
    <property type="term" value="F:signal peptidase activity"/>
    <property type="evidence" value="ECO:0007669"/>
    <property type="project" value="UniProtKB-EC"/>
</dbReference>
<dbReference type="PRINTS" id="PR00727">
    <property type="entry name" value="LEADERPTASE"/>
</dbReference>
<dbReference type="InterPro" id="IPR019758">
    <property type="entry name" value="Pept_S26A_signal_pept_1_CS"/>
</dbReference>
<dbReference type="PROSITE" id="PS00761">
    <property type="entry name" value="SPASE_I_3"/>
    <property type="match status" value="1"/>
</dbReference>
<keyword evidence="7" id="KW-0472">Membrane</keyword>
<organism evidence="9 10">
    <name type="scientific">Stackebrandtia nassauensis (strain DSM 44728 / CIP 108903 / NRRL B-16338 / NBRC 102104 / LLR-40K-21)</name>
    <dbReference type="NCBI Taxonomy" id="446470"/>
    <lineage>
        <taxon>Bacteria</taxon>
        <taxon>Bacillati</taxon>
        <taxon>Actinomycetota</taxon>
        <taxon>Actinomycetes</taxon>
        <taxon>Glycomycetales</taxon>
        <taxon>Glycomycetaceae</taxon>
        <taxon>Stackebrandtia</taxon>
    </lineage>
</organism>
<evidence type="ECO:0000256" key="6">
    <source>
        <dbReference type="PIRSR" id="PIRSR600223-1"/>
    </source>
</evidence>
<sequence>MWSRDHNCAYTACVIDDDSSTRAGADEPEEDKKGSFWRELPVLLAIAVVVALVVRTFALQSFWIPSGSMENTLQRGDRVLVNKLIYDFREPERGEVIVFKAPQSWRGEPGDEDFIKRVIAVGGDTVSYDAGDGQIAVNGEPLDESSYIYTDPTTGEQDLASKDGYEFSVTVPKGRLWVMGDHRGSSGDSRENYIRGGEDVQRATIPVDSVVGKAFLLMWPVAHWKWLSVPDTYSGIPPPKASELSGSCQAGRVRHPRKLFA</sequence>
<name>D3Q212_STANL</name>